<accession>A0A0L6ZBK9</accession>
<keyword evidence="2" id="KW-1185">Reference proteome</keyword>
<dbReference type="EMBL" id="LHUR01000016">
    <property type="protein sequence ID" value="KOA20342.1"/>
    <property type="molecule type" value="Genomic_DNA"/>
</dbReference>
<dbReference type="Proteomes" id="UP000037043">
    <property type="component" value="Unassembled WGS sequence"/>
</dbReference>
<sequence>MDIAIVSYSYTGNNDVLAECVARDLSAKHIKITVQKPMTMGTIIVDMVFARTPKVHPDPDSLRQYDLILFCAPVWMGHVASPLRTYFRYLKSNPQSYGFLSISGGADGENPKLYRELLKRTGAKPVIVLDQHIKDLISLNSNPTRKDTSAYKISEMEAKRLSAAAIKEINKLSIHG</sequence>
<dbReference type="SUPFAM" id="SSF52218">
    <property type="entry name" value="Flavoproteins"/>
    <property type="match status" value="1"/>
</dbReference>
<reference evidence="2" key="1">
    <citation type="submission" date="2015-08" db="EMBL/GenBank/DDBJ databases">
        <title>Genome sequence of the strict anaerobe Clostridium homopropionicum LuHBu1 (DSM 5847T).</title>
        <authorList>
            <person name="Poehlein A."/>
            <person name="Beck M."/>
            <person name="Schiel-Bengelsdorf B."/>
            <person name="Bengelsdorf F.R."/>
            <person name="Daniel R."/>
            <person name="Duerre P."/>
        </authorList>
    </citation>
    <scope>NUCLEOTIDE SEQUENCE [LARGE SCALE GENOMIC DNA]</scope>
    <source>
        <strain evidence="2">DSM 5847</strain>
    </source>
</reference>
<dbReference type="PATRIC" id="fig|1121318.3.peg.1267"/>
<dbReference type="RefSeq" id="WP_052220832.1">
    <property type="nucleotide sequence ID" value="NZ_LHUR01000016.1"/>
</dbReference>
<comment type="caution">
    <text evidence="1">The sequence shown here is derived from an EMBL/GenBank/DDBJ whole genome shotgun (WGS) entry which is preliminary data.</text>
</comment>
<name>A0A0L6ZBK9_9CLOT</name>
<organism evidence="1 2">
    <name type="scientific">Clostridium homopropionicum DSM 5847</name>
    <dbReference type="NCBI Taxonomy" id="1121318"/>
    <lineage>
        <taxon>Bacteria</taxon>
        <taxon>Bacillati</taxon>
        <taxon>Bacillota</taxon>
        <taxon>Clostridia</taxon>
        <taxon>Eubacteriales</taxon>
        <taxon>Clostridiaceae</taxon>
        <taxon>Clostridium</taxon>
    </lineage>
</organism>
<dbReference type="STRING" id="36844.SAMN04488501_12527"/>
<evidence type="ECO:0008006" key="3">
    <source>
        <dbReference type="Google" id="ProtNLM"/>
    </source>
</evidence>
<gene>
    <name evidence="1" type="ORF">CLHOM_12540</name>
</gene>
<dbReference type="Gene3D" id="3.40.50.360">
    <property type="match status" value="1"/>
</dbReference>
<evidence type="ECO:0000313" key="2">
    <source>
        <dbReference type="Proteomes" id="UP000037043"/>
    </source>
</evidence>
<dbReference type="AlphaFoldDB" id="A0A0L6ZBK9"/>
<dbReference type="InterPro" id="IPR029039">
    <property type="entry name" value="Flavoprotein-like_sf"/>
</dbReference>
<protein>
    <recommendedName>
        <fullName evidence="3">Flavodoxin</fullName>
    </recommendedName>
</protein>
<evidence type="ECO:0000313" key="1">
    <source>
        <dbReference type="EMBL" id="KOA20342.1"/>
    </source>
</evidence>
<proteinExistence type="predicted"/>